<protein>
    <submittedName>
        <fullName evidence="2">Uncharacterized protein</fullName>
    </submittedName>
</protein>
<feature type="compositionally biased region" description="Basic and acidic residues" evidence="1">
    <location>
        <begin position="82"/>
        <end position="100"/>
    </location>
</feature>
<organism evidence="2 3">
    <name type="scientific">Pyrodictium delaneyi</name>
    <dbReference type="NCBI Taxonomy" id="1273541"/>
    <lineage>
        <taxon>Archaea</taxon>
        <taxon>Thermoproteota</taxon>
        <taxon>Thermoprotei</taxon>
        <taxon>Desulfurococcales</taxon>
        <taxon>Pyrodictiaceae</taxon>
        <taxon>Pyrodictium</taxon>
    </lineage>
</organism>
<dbReference type="EMBL" id="CP013011">
    <property type="protein sequence ID" value="ALL00760.1"/>
    <property type="molecule type" value="Genomic_DNA"/>
</dbReference>
<accession>A0A0P0N2B2</accession>
<reference evidence="2 3" key="1">
    <citation type="submission" date="2015-10" db="EMBL/GenBank/DDBJ databases">
        <title>Complete genome sequence of hyperthermophilic archaeon Pyrodictium delaneyi Su06.</title>
        <authorList>
            <person name="Jung J.-H."/>
            <person name="Lin J."/>
            <person name="Holden J.F."/>
            <person name="Park C.-S."/>
        </authorList>
    </citation>
    <scope>NUCLEOTIDE SEQUENCE [LARGE SCALE GENOMIC DNA]</scope>
    <source>
        <strain evidence="2 3">Su06</strain>
    </source>
</reference>
<dbReference type="AlphaFoldDB" id="A0A0P0N2B2"/>
<dbReference type="Proteomes" id="UP000058613">
    <property type="component" value="Chromosome"/>
</dbReference>
<gene>
    <name evidence="2" type="ORF">Pyrde_0710</name>
</gene>
<evidence type="ECO:0000256" key="1">
    <source>
        <dbReference type="SAM" id="MobiDB-lite"/>
    </source>
</evidence>
<dbReference type="GeneID" id="26099046"/>
<sequence>MAGKHDRQRRRIEPRELLRRRGVITETEVAEWLREGRLYVYRDERGEPVAFYAAPELLHGEPWWVLDRRLEERRRRLLEQLRREQRRDSGGAGDAREEPAGKLAGTG</sequence>
<name>A0A0P0N2B2_9CREN</name>
<feature type="region of interest" description="Disordered" evidence="1">
    <location>
        <begin position="82"/>
        <end position="107"/>
    </location>
</feature>
<evidence type="ECO:0000313" key="3">
    <source>
        <dbReference type="Proteomes" id="UP000058613"/>
    </source>
</evidence>
<dbReference type="RefSeq" id="WP_055408283.1">
    <property type="nucleotide sequence ID" value="NZ_CP013011.1"/>
</dbReference>
<dbReference type="STRING" id="1273541.Pyrde_0710"/>
<dbReference type="KEGG" id="pdl:Pyrde_0710"/>
<proteinExistence type="predicted"/>
<evidence type="ECO:0000313" key="2">
    <source>
        <dbReference type="EMBL" id="ALL00760.1"/>
    </source>
</evidence>